<dbReference type="OrthoDB" id="7340239at2"/>
<dbReference type="Proteomes" id="UP000245252">
    <property type="component" value="Unassembled WGS sequence"/>
</dbReference>
<evidence type="ECO:0000313" key="2">
    <source>
        <dbReference type="EMBL" id="PWE57578.1"/>
    </source>
</evidence>
<dbReference type="Pfam" id="PF07007">
    <property type="entry name" value="LprI"/>
    <property type="match status" value="1"/>
</dbReference>
<dbReference type="AlphaFoldDB" id="A0A2U2DW75"/>
<dbReference type="RefSeq" id="WP_109457684.1">
    <property type="nucleotide sequence ID" value="NZ_QFBC01000002.1"/>
</dbReference>
<proteinExistence type="predicted"/>
<reference evidence="2 3" key="1">
    <citation type="submission" date="2018-05" db="EMBL/GenBank/DDBJ databases">
        <title>The draft genome of strain NS-104.</title>
        <authorList>
            <person name="Hang P."/>
            <person name="Jiang J."/>
        </authorList>
    </citation>
    <scope>NUCLEOTIDE SEQUENCE [LARGE SCALE GENOMIC DNA]</scope>
    <source>
        <strain evidence="2 3">NS-104</strain>
    </source>
</reference>
<gene>
    <name evidence="2" type="ORF">DEM27_05205</name>
</gene>
<name>A0A2U2DW75_9HYPH</name>
<evidence type="ECO:0000313" key="3">
    <source>
        <dbReference type="Proteomes" id="UP000245252"/>
    </source>
</evidence>
<feature type="domain" description="Lysozyme inhibitor LprI-like N-terminal" evidence="1">
    <location>
        <begin position="26"/>
        <end position="125"/>
    </location>
</feature>
<accession>A0A2U2DW75</accession>
<sequence length="134" mass="14811">MAGIALVATLGFSGLVTAEEDPPIDCDNAQVQAEMNICAYRDFEAADKELNAQYKKTRAAMVEMDAMYEPERGAEKALLKAQRAWIEYRDGHCEAYGFEAHLGSMEPMLVSGCQAELTRTRTRELKALAEGMVN</sequence>
<dbReference type="InterPro" id="IPR009739">
    <property type="entry name" value="LprI-like_N"/>
</dbReference>
<dbReference type="PANTHER" id="PTHR39176:SF1">
    <property type="entry name" value="PERIPLASMIC PROTEIN"/>
    <property type="match status" value="1"/>
</dbReference>
<protein>
    <submittedName>
        <fullName evidence="2">Urease-associated protein</fullName>
    </submittedName>
</protein>
<comment type="caution">
    <text evidence="2">The sequence shown here is derived from an EMBL/GenBank/DDBJ whole genome shotgun (WGS) entry which is preliminary data.</text>
</comment>
<dbReference type="Gene3D" id="1.20.1270.180">
    <property type="match status" value="1"/>
</dbReference>
<evidence type="ECO:0000259" key="1">
    <source>
        <dbReference type="Pfam" id="PF07007"/>
    </source>
</evidence>
<organism evidence="2 3">
    <name type="scientific">Metarhizobium album</name>
    <dbReference type="NCBI Taxonomy" id="2182425"/>
    <lineage>
        <taxon>Bacteria</taxon>
        <taxon>Pseudomonadati</taxon>
        <taxon>Pseudomonadota</taxon>
        <taxon>Alphaproteobacteria</taxon>
        <taxon>Hyphomicrobiales</taxon>
        <taxon>Rhizobiaceae</taxon>
        <taxon>Metarhizobium</taxon>
    </lineage>
</organism>
<keyword evidence="3" id="KW-1185">Reference proteome</keyword>
<dbReference type="EMBL" id="QFBC01000002">
    <property type="protein sequence ID" value="PWE57578.1"/>
    <property type="molecule type" value="Genomic_DNA"/>
</dbReference>
<dbReference type="PANTHER" id="PTHR39176">
    <property type="entry name" value="PERIPLASMIC PROTEIN-RELATED"/>
    <property type="match status" value="1"/>
</dbReference>